<dbReference type="AlphaFoldDB" id="A0A7L0T7M5"/>
<evidence type="ECO:0000256" key="11">
    <source>
        <dbReference type="SAM" id="MobiDB-lite"/>
    </source>
</evidence>
<sequence length="915" mass="100281">MYGRYTQDLGNFAKDEAARLRLQQECGEGDTPRPRRPSELLEYTQGRCAPCRVCALQCQRFLISKVGEDWVFLILLGLVMALVSWAMDFAIATCLQAQKWMYGGLDTNVLLQYLAWVTYPTVLITFSAGFTQILAPQAVGSGIPEMKTILRGVVLKEYLTLKTFVAKVIGLTCALGSGMPLGKEGPFVHIASMCAALLSHFLSLFGGIYENEARNIEMLAAACAVGVGCCFAAPIGGVLFSIEVTSTFFAVRNYWRGFFAATFSAFIFRVLAVWNKDEGTSGGVGGMGVPLPSPTDTPHPPETITALFKTRFRLDFPFDLQELPAFAVIGIASGFGGALFVYLNRKIVQFMRRQKTINRFLMKKRLLFPALVTLLISTLTFPPGFGQFMAGQLTQKDTLVTLFDNQTWAKQGLGDEFEYLGILEAWRHPRSNVFVTLVVFILMKFWMSALATTIPVPCGAFMPVFVIGAAFGRLVGESMAAWFPDGIHTDGNIYRIVPGGYAVVGAAALSGAVTHTVSTAVIVFELTGQISHILPVMIAVILANAVAQSLQPSLYDSIIRIKKLPYLPELGWGHHEKYNVRVEDIMVQDIRYVTLNCKYRDLQHVLHSTKMKSLPLVESAESMILLGSIERAQVGALLSHQLSPQRRLQALRQKVLARDGQRLSDASIRFQCASSQSQTFPANRSASRPVMATAFALLCSANHGTARVLSTNHKPGLSCLGQSWCDLCPLNQSCYSACHLPTCCLHPAPPPAACSLLAPCPRPAARPRSPLLQEVDLGDKMTPAEILEWEEQQLDQPVDFSSAKIDPAPFQLVEHTSLHKTHTIFSLLGLDHAYVTSIGRLVGMVSLKELRKAIEGSLTAKGVKVRPPLASFRDSTTSAGEPDTTALRQLWDRHQHHPMPREAGPGGDDDNDTPK</sequence>
<feature type="transmembrane region" description="Helical" evidence="12">
    <location>
        <begin position="187"/>
        <end position="206"/>
    </location>
</feature>
<accession>A0A7L0T7M5</accession>
<evidence type="ECO:0000256" key="4">
    <source>
        <dbReference type="ARBA" id="ARBA00022737"/>
    </source>
</evidence>
<proteinExistence type="predicted"/>
<keyword evidence="4" id="KW-0677">Repeat</keyword>
<comment type="caution">
    <text evidence="13">The sequence shown here is derived from an EMBL/GenBank/DDBJ whole genome shotgun (WGS) entry which is preliminary data.</text>
</comment>
<evidence type="ECO:0000256" key="8">
    <source>
        <dbReference type="ARBA" id="ARBA00023136"/>
    </source>
</evidence>
<comment type="subcellular location">
    <subcellularLocation>
        <location evidence="1">Membrane</location>
        <topology evidence="1">Multi-pass membrane protein</topology>
    </subcellularLocation>
</comment>
<dbReference type="FunFam" id="1.10.3080.10:FF:000002">
    <property type="entry name" value="Chloride channel 2c"/>
    <property type="match status" value="1"/>
</dbReference>
<feature type="transmembrane region" description="Helical" evidence="12">
    <location>
        <begin position="461"/>
        <end position="483"/>
    </location>
</feature>
<feature type="transmembrane region" description="Helical" evidence="12">
    <location>
        <begin position="323"/>
        <end position="345"/>
    </location>
</feature>
<keyword evidence="2" id="KW-0813">Transport</keyword>
<evidence type="ECO:0000256" key="1">
    <source>
        <dbReference type="ARBA" id="ARBA00004141"/>
    </source>
</evidence>
<keyword evidence="9" id="KW-0407">Ion channel</keyword>
<evidence type="ECO:0000256" key="10">
    <source>
        <dbReference type="ARBA" id="ARBA00023214"/>
    </source>
</evidence>
<organism evidence="13 14">
    <name type="scientific">Podilymbus podiceps</name>
    <name type="common">Pied-billed grebe</name>
    <dbReference type="NCBI Taxonomy" id="9252"/>
    <lineage>
        <taxon>Eukaryota</taxon>
        <taxon>Metazoa</taxon>
        <taxon>Chordata</taxon>
        <taxon>Craniata</taxon>
        <taxon>Vertebrata</taxon>
        <taxon>Euteleostomi</taxon>
        <taxon>Archelosauria</taxon>
        <taxon>Archosauria</taxon>
        <taxon>Dinosauria</taxon>
        <taxon>Saurischia</taxon>
        <taxon>Theropoda</taxon>
        <taxon>Coelurosauria</taxon>
        <taxon>Aves</taxon>
        <taxon>Neognathae</taxon>
        <taxon>Neoaves</taxon>
        <taxon>Mirandornithes</taxon>
        <taxon>Podicipediformes</taxon>
        <taxon>Podicipedidae</taxon>
        <taxon>Podilymbus</taxon>
    </lineage>
</organism>
<evidence type="ECO:0000256" key="6">
    <source>
        <dbReference type="ARBA" id="ARBA00023065"/>
    </source>
</evidence>
<evidence type="ECO:0000256" key="7">
    <source>
        <dbReference type="ARBA" id="ARBA00023122"/>
    </source>
</evidence>
<dbReference type="PANTHER" id="PTHR45720:SF6">
    <property type="entry name" value="CHLORIDE CHANNEL PROTEIN 2"/>
    <property type="match status" value="1"/>
</dbReference>
<dbReference type="InterPro" id="IPR046342">
    <property type="entry name" value="CBS_dom_sf"/>
</dbReference>
<dbReference type="GO" id="GO:0005886">
    <property type="term" value="C:plasma membrane"/>
    <property type="evidence" value="ECO:0007669"/>
    <property type="project" value="TreeGrafter"/>
</dbReference>
<dbReference type="InterPro" id="IPR001807">
    <property type="entry name" value="ClC"/>
</dbReference>
<evidence type="ECO:0000256" key="3">
    <source>
        <dbReference type="ARBA" id="ARBA00022692"/>
    </source>
</evidence>
<evidence type="ECO:0000256" key="2">
    <source>
        <dbReference type="ARBA" id="ARBA00022448"/>
    </source>
</evidence>
<keyword evidence="5 12" id="KW-1133">Transmembrane helix</keyword>
<dbReference type="GO" id="GO:0005247">
    <property type="term" value="F:voltage-gated chloride channel activity"/>
    <property type="evidence" value="ECO:0007669"/>
    <property type="project" value="TreeGrafter"/>
</dbReference>
<feature type="transmembrane region" description="Helical" evidence="12">
    <location>
        <begin position="113"/>
        <end position="135"/>
    </location>
</feature>
<evidence type="ECO:0000313" key="14">
    <source>
        <dbReference type="Proteomes" id="UP000555275"/>
    </source>
</evidence>
<evidence type="ECO:0000256" key="9">
    <source>
        <dbReference type="ARBA" id="ARBA00023173"/>
    </source>
</evidence>
<feature type="transmembrane region" description="Helical" evidence="12">
    <location>
        <begin position="70"/>
        <end position="92"/>
    </location>
</feature>
<reference evidence="13 14" key="1">
    <citation type="submission" date="2019-09" db="EMBL/GenBank/DDBJ databases">
        <title>Bird 10,000 Genomes (B10K) Project - Family phase.</title>
        <authorList>
            <person name="Zhang G."/>
        </authorList>
    </citation>
    <scope>NUCLEOTIDE SEQUENCE [LARGE SCALE GENOMIC DNA]</scope>
    <source>
        <strain evidence="13">B10K-DU-009-04</strain>
        <tissue evidence="13">Mixed tissue sample</tissue>
    </source>
</reference>
<keyword evidence="9" id="KW-0869">Chloride channel</keyword>
<dbReference type="Pfam" id="PF00654">
    <property type="entry name" value="Voltage_CLC"/>
    <property type="match status" value="1"/>
</dbReference>
<dbReference type="FunFam" id="3.10.580.10:FF:000019">
    <property type="entry name" value="Chloride voltage-gated channel 2"/>
    <property type="match status" value="1"/>
</dbReference>
<feature type="region of interest" description="Disordered" evidence="11">
    <location>
        <begin position="871"/>
        <end position="915"/>
    </location>
</feature>
<dbReference type="CDD" id="cd04591">
    <property type="entry name" value="CBS_pair_voltage-gated_CLC_euk_bac"/>
    <property type="match status" value="1"/>
</dbReference>
<dbReference type="GO" id="GO:0034707">
    <property type="term" value="C:chloride channel complex"/>
    <property type="evidence" value="ECO:0007669"/>
    <property type="project" value="UniProtKB-KW"/>
</dbReference>
<feature type="transmembrane region" description="Helical" evidence="12">
    <location>
        <begin position="433"/>
        <end position="454"/>
    </location>
</feature>
<feature type="non-terminal residue" evidence="13">
    <location>
        <position position="1"/>
    </location>
</feature>
<keyword evidence="8 12" id="KW-0472">Membrane</keyword>
<dbReference type="Gene3D" id="1.10.3080.10">
    <property type="entry name" value="Clc chloride channel"/>
    <property type="match status" value="1"/>
</dbReference>
<evidence type="ECO:0000256" key="5">
    <source>
        <dbReference type="ARBA" id="ARBA00022989"/>
    </source>
</evidence>
<dbReference type="InterPro" id="IPR050970">
    <property type="entry name" value="Cl_channel_volt-gated"/>
</dbReference>
<keyword evidence="14" id="KW-1185">Reference proteome</keyword>
<name>A0A7L0T7M5_PODPO</name>
<keyword evidence="3 12" id="KW-0812">Transmembrane</keyword>
<dbReference type="PRINTS" id="PR00762">
    <property type="entry name" value="CLCHANNEL"/>
</dbReference>
<feature type="transmembrane region" description="Helical" evidence="12">
    <location>
        <begin position="218"/>
        <end position="242"/>
    </location>
</feature>
<dbReference type="FunFam" id="1.10.3080.10:FF:000042">
    <property type="entry name" value="Chloride channel protein"/>
    <property type="match status" value="1"/>
</dbReference>
<dbReference type="Proteomes" id="UP000555275">
    <property type="component" value="Unassembled WGS sequence"/>
</dbReference>
<dbReference type="PANTHER" id="PTHR45720">
    <property type="entry name" value="CHLORIDE CHANNEL PROTEIN 2"/>
    <property type="match status" value="1"/>
</dbReference>
<dbReference type="EMBL" id="VXAO01000941">
    <property type="protein sequence ID" value="NXL50210.1"/>
    <property type="molecule type" value="Genomic_DNA"/>
</dbReference>
<evidence type="ECO:0000313" key="13">
    <source>
        <dbReference type="EMBL" id="NXL50210.1"/>
    </source>
</evidence>
<dbReference type="InterPro" id="IPR014743">
    <property type="entry name" value="Cl-channel_core"/>
</dbReference>
<dbReference type="CDD" id="cd03683">
    <property type="entry name" value="ClC_1_like"/>
    <property type="match status" value="1"/>
</dbReference>
<keyword evidence="6" id="KW-0406">Ion transport</keyword>
<feature type="transmembrane region" description="Helical" evidence="12">
    <location>
        <begin position="366"/>
        <end position="385"/>
    </location>
</feature>
<dbReference type="SUPFAM" id="SSF81340">
    <property type="entry name" value="Clc chloride channel"/>
    <property type="match status" value="1"/>
</dbReference>
<dbReference type="SUPFAM" id="SSF54631">
    <property type="entry name" value="CBS-domain pair"/>
    <property type="match status" value="1"/>
</dbReference>
<evidence type="ECO:0000256" key="12">
    <source>
        <dbReference type="SAM" id="Phobius"/>
    </source>
</evidence>
<feature type="non-terminal residue" evidence="13">
    <location>
        <position position="915"/>
    </location>
</feature>
<gene>
    <name evidence="13" type="primary">Clcn2</name>
    <name evidence="13" type="ORF">PODPOD_R06377</name>
</gene>
<protein>
    <submittedName>
        <fullName evidence="13">CLCN2 protein</fullName>
    </submittedName>
</protein>
<keyword evidence="10" id="KW-0868">Chloride</keyword>
<feature type="transmembrane region" description="Helical" evidence="12">
    <location>
        <begin position="254"/>
        <end position="274"/>
    </location>
</feature>
<dbReference type="Gene3D" id="3.10.580.10">
    <property type="entry name" value="CBS-domain"/>
    <property type="match status" value="2"/>
</dbReference>
<keyword evidence="7" id="KW-0129">CBS domain</keyword>
<dbReference type="OrthoDB" id="4564at2759"/>